<dbReference type="InterPro" id="IPR050256">
    <property type="entry name" value="Glycosyltransferase_2"/>
</dbReference>
<evidence type="ECO:0000256" key="1">
    <source>
        <dbReference type="SAM" id="Phobius"/>
    </source>
</evidence>
<dbReference type="Proteomes" id="UP001271789">
    <property type="component" value="Unassembled WGS sequence"/>
</dbReference>
<feature type="domain" description="Glycosyltransferase 2-like" evidence="2">
    <location>
        <begin position="20"/>
        <end position="175"/>
    </location>
</feature>
<comment type="caution">
    <text evidence="3">The sequence shown here is derived from an EMBL/GenBank/DDBJ whole genome shotgun (WGS) entry which is preliminary data.</text>
</comment>
<sequence>MSSENNDENNNLIFDKNDVCIFIPVLNEEYAIKGVIEDFKKEGFNNILVVDGNSKDKTREVAQEAGARVVIQSGKGKGQAMIQAFSMINEKYIVMIDGDGTELASEIYRLLNPVLEGKADHVAGDRIAGRTKDAFKRVNLFGNQVMNWIFRRAFRSNLHDILTGYRAFTRDSIRELDLKKHNFVIETELTVECLMKEQRLIEVPVTYYPRAVEAPSKLSPIKDGYRISTAVYKYSRFYNPIFFFGVWAIPLAILAIASAGCAYYFDNWTFATASACFVLMTVLVILAGLVSDITATLHRKTLKAIKANRKQNEQEYDQF</sequence>
<dbReference type="NCBIfam" id="TIGR04182">
    <property type="entry name" value="glyco_TIGR04182"/>
    <property type="match status" value="1"/>
</dbReference>
<dbReference type="Pfam" id="PF00535">
    <property type="entry name" value="Glycos_transf_2"/>
    <property type="match status" value="1"/>
</dbReference>
<dbReference type="InterPro" id="IPR029044">
    <property type="entry name" value="Nucleotide-diphossugar_trans"/>
</dbReference>
<dbReference type="PANTHER" id="PTHR48090">
    <property type="entry name" value="UNDECAPRENYL-PHOSPHATE 4-DEOXY-4-FORMAMIDO-L-ARABINOSE TRANSFERASE-RELATED"/>
    <property type="match status" value="1"/>
</dbReference>
<proteinExistence type="predicted"/>
<organism evidence="3 4">
    <name type="scientific">Methanolapillus africanus</name>
    <dbReference type="NCBI Taxonomy" id="3028297"/>
    <lineage>
        <taxon>Archaea</taxon>
        <taxon>Methanobacteriati</taxon>
        <taxon>Methanobacteriota</taxon>
        <taxon>Stenosarchaea group</taxon>
        <taxon>Methanomicrobia</taxon>
        <taxon>Methanosarcinales</taxon>
        <taxon>Methanosarcinaceae</taxon>
        <taxon>Methanolapillus</taxon>
    </lineage>
</organism>
<dbReference type="SUPFAM" id="SSF53448">
    <property type="entry name" value="Nucleotide-diphospho-sugar transferases"/>
    <property type="match status" value="1"/>
</dbReference>
<feature type="transmembrane region" description="Helical" evidence="1">
    <location>
        <begin position="241"/>
        <end position="265"/>
    </location>
</feature>
<dbReference type="AlphaFoldDB" id="A0AAE4SCE6"/>
<dbReference type="CDD" id="cd04179">
    <property type="entry name" value="DPM_DPG-synthase_like"/>
    <property type="match status" value="1"/>
</dbReference>
<accession>A0AAE4SCE6</accession>
<protein>
    <recommendedName>
        <fullName evidence="2">Glycosyltransferase 2-like domain-containing protein</fullName>
    </recommendedName>
</protein>
<dbReference type="Gene3D" id="3.90.550.10">
    <property type="entry name" value="Spore Coat Polysaccharide Biosynthesis Protein SpsA, Chain A"/>
    <property type="match status" value="1"/>
</dbReference>
<feature type="transmembrane region" description="Helical" evidence="1">
    <location>
        <begin position="271"/>
        <end position="290"/>
    </location>
</feature>
<evidence type="ECO:0000313" key="4">
    <source>
        <dbReference type="Proteomes" id="UP001271789"/>
    </source>
</evidence>
<dbReference type="InterPro" id="IPR026456">
    <property type="entry name" value="GCTrfase_AglJ"/>
</dbReference>
<keyword evidence="1" id="KW-0812">Transmembrane</keyword>
<evidence type="ECO:0000313" key="3">
    <source>
        <dbReference type="EMBL" id="MDV0446276.1"/>
    </source>
</evidence>
<dbReference type="InterPro" id="IPR001173">
    <property type="entry name" value="Glyco_trans_2-like"/>
</dbReference>
<dbReference type="PANTHER" id="PTHR48090:SF7">
    <property type="entry name" value="RFBJ PROTEIN"/>
    <property type="match status" value="1"/>
</dbReference>
<dbReference type="RefSeq" id="WP_338098660.1">
    <property type="nucleotide sequence ID" value="NZ_JAWDKD010000003.1"/>
</dbReference>
<dbReference type="GO" id="GO:0016757">
    <property type="term" value="F:glycosyltransferase activity"/>
    <property type="evidence" value="ECO:0007669"/>
    <property type="project" value="InterPro"/>
</dbReference>
<dbReference type="EMBL" id="JAWDKD010000003">
    <property type="protein sequence ID" value="MDV0446276.1"/>
    <property type="molecule type" value="Genomic_DNA"/>
</dbReference>
<keyword evidence="4" id="KW-1185">Reference proteome</keyword>
<gene>
    <name evidence="3" type="ORF">MsAg5_01050</name>
</gene>
<evidence type="ECO:0000259" key="2">
    <source>
        <dbReference type="Pfam" id="PF00535"/>
    </source>
</evidence>
<reference evidence="3" key="1">
    <citation type="submission" date="2023-06" db="EMBL/GenBank/DDBJ databases">
        <title>Genome sequence of Methanosarcinaceae archaeon Ag5.</title>
        <authorList>
            <person name="Protasov E."/>
            <person name="Platt K."/>
            <person name="Poehlein A."/>
            <person name="Daniel R."/>
            <person name="Brune A."/>
        </authorList>
    </citation>
    <scope>NUCLEOTIDE SEQUENCE</scope>
    <source>
        <strain evidence="3">Ag5</strain>
    </source>
</reference>
<keyword evidence="1" id="KW-0472">Membrane</keyword>
<keyword evidence="1" id="KW-1133">Transmembrane helix</keyword>
<name>A0AAE4SCE6_9EURY</name>